<dbReference type="GO" id="GO:0000175">
    <property type="term" value="F:3'-5'-RNA exonuclease activity"/>
    <property type="evidence" value="ECO:0007669"/>
    <property type="project" value="InterPro"/>
</dbReference>
<evidence type="ECO:0000256" key="1">
    <source>
        <dbReference type="ARBA" id="ARBA00009921"/>
    </source>
</evidence>
<keyword evidence="7" id="KW-1185">Reference proteome</keyword>
<evidence type="ECO:0000259" key="5">
    <source>
        <dbReference type="SMART" id="SM00479"/>
    </source>
</evidence>
<dbReference type="Pfam" id="PF00929">
    <property type="entry name" value="RNase_T"/>
    <property type="match status" value="1"/>
</dbReference>
<proteinExistence type="inferred from homology"/>
<name>A0A8J7Q576_9BACT</name>
<evidence type="ECO:0000313" key="7">
    <source>
        <dbReference type="Proteomes" id="UP000664417"/>
    </source>
</evidence>
<comment type="caution">
    <text evidence="6">The sequence shown here is derived from an EMBL/GenBank/DDBJ whole genome shotgun (WGS) entry which is preliminary data.</text>
</comment>
<evidence type="ECO:0000256" key="3">
    <source>
        <dbReference type="ARBA" id="ARBA00022801"/>
    </source>
</evidence>
<dbReference type="EC" id="3.1.-.-" evidence="6"/>
<dbReference type="Proteomes" id="UP000664417">
    <property type="component" value="Unassembled WGS sequence"/>
</dbReference>
<accession>A0A8J7Q576</accession>
<dbReference type="EMBL" id="JAFREP010000018">
    <property type="protein sequence ID" value="MBO1320632.1"/>
    <property type="molecule type" value="Genomic_DNA"/>
</dbReference>
<dbReference type="NCBIfam" id="NF003765">
    <property type="entry name" value="PRK05359.1"/>
    <property type="match status" value="1"/>
</dbReference>
<protein>
    <submittedName>
        <fullName evidence="6">Oligoribonuclease</fullName>
        <ecNumber evidence="6">3.1.-.-</ecNumber>
    </submittedName>
</protein>
<evidence type="ECO:0000256" key="2">
    <source>
        <dbReference type="ARBA" id="ARBA00022722"/>
    </source>
</evidence>
<dbReference type="InterPro" id="IPR022894">
    <property type="entry name" value="Oligoribonuclease"/>
</dbReference>
<dbReference type="SMART" id="SM00479">
    <property type="entry name" value="EXOIII"/>
    <property type="match status" value="1"/>
</dbReference>
<evidence type="ECO:0000313" key="6">
    <source>
        <dbReference type="EMBL" id="MBO1320632.1"/>
    </source>
</evidence>
<organism evidence="6 7">
    <name type="scientific">Acanthopleuribacter pedis</name>
    <dbReference type="NCBI Taxonomy" id="442870"/>
    <lineage>
        <taxon>Bacteria</taxon>
        <taxon>Pseudomonadati</taxon>
        <taxon>Acidobacteriota</taxon>
        <taxon>Holophagae</taxon>
        <taxon>Acanthopleuribacterales</taxon>
        <taxon>Acanthopleuribacteraceae</taxon>
        <taxon>Acanthopleuribacter</taxon>
    </lineage>
</organism>
<comment type="similarity">
    <text evidence="1">Belongs to the oligoribonuclease family.</text>
</comment>
<keyword evidence="3 6" id="KW-0378">Hydrolase</keyword>
<dbReference type="GO" id="GO:0003676">
    <property type="term" value="F:nucleic acid binding"/>
    <property type="evidence" value="ECO:0007669"/>
    <property type="project" value="InterPro"/>
</dbReference>
<dbReference type="InterPro" id="IPR013520">
    <property type="entry name" value="Ribonucl_H"/>
</dbReference>
<dbReference type="Gene3D" id="3.30.420.10">
    <property type="entry name" value="Ribonuclease H-like superfamily/Ribonuclease H"/>
    <property type="match status" value="1"/>
</dbReference>
<dbReference type="SUPFAM" id="SSF53098">
    <property type="entry name" value="Ribonuclease H-like"/>
    <property type="match status" value="1"/>
</dbReference>
<keyword evidence="2" id="KW-0540">Nuclease</keyword>
<dbReference type="GO" id="GO:0006259">
    <property type="term" value="P:DNA metabolic process"/>
    <property type="evidence" value="ECO:0007669"/>
    <property type="project" value="UniProtKB-ARBA"/>
</dbReference>
<keyword evidence="4" id="KW-0269">Exonuclease</keyword>
<dbReference type="InterPro" id="IPR036397">
    <property type="entry name" value="RNaseH_sf"/>
</dbReference>
<sequence length="181" mass="21394">MNEMSDQHARPINWLWVDLEMTGLDPIENKIIEFAAVVTDADFNHLTRYHAVVHQPHHELVKMDEWNQSTHRKSGLYDKIPNGKPLCEVDTEITALIQTYFKGERPVLCGNSIHQDRKFIDRYMPELREALHYRMVDVSSFKEVFRQLYGTDFKKADLHRAEDDIQASINELKYYLSFVKR</sequence>
<dbReference type="PANTHER" id="PTHR11046">
    <property type="entry name" value="OLIGORIBONUCLEASE, MITOCHONDRIAL"/>
    <property type="match status" value="1"/>
</dbReference>
<dbReference type="AlphaFoldDB" id="A0A8J7Q576"/>
<gene>
    <name evidence="6" type="primary">orn</name>
    <name evidence="6" type="ORF">J3U88_19295</name>
</gene>
<dbReference type="InterPro" id="IPR012337">
    <property type="entry name" value="RNaseH-like_sf"/>
</dbReference>
<dbReference type="CDD" id="cd06135">
    <property type="entry name" value="Orn"/>
    <property type="match status" value="1"/>
</dbReference>
<evidence type="ECO:0000256" key="4">
    <source>
        <dbReference type="ARBA" id="ARBA00022839"/>
    </source>
</evidence>
<dbReference type="PANTHER" id="PTHR11046:SF0">
    <property type="entry name" value="OLIGORIBONUCLEASE, MITOCHONDRIAL"/>
    <property type="match status" value="1"/>
</dbReference>
<feature type="domain" description="Exonuclease" evidence="5">
    <location>
        <begin position="13"/>
        <end position="181"/>
    </location>
</feature>
<reference evidence="6" key="1">
    <citation type="submission" date="2021-03" db="EMBL/GenBank/DDBJ databases">
        <authorList>
            <person name="Wang G."/>
        </authorList>
    </citation>
    <scope>NUCLEOTIDE SEQUENCE</scope>
    <source>
        <strain evidence="6">KCTC 12899</strain>
    </source>
</reference>